<dbReference type="InterPro" id="IPR005135">
    <property type="entry name" value="Endo/exonuclease/phosphatase"/>
</dbReference>
<dbReference type="PANTHER" id="PTHR33395:SF21">
    <property type="entry name" value="PERICARDIN"/>
    <property type="match status" value="1"/>
</dbReference>
<dbReference type="GO" id="GO:0031012">
    <property type="term" value="C:extracellular matrix"/>
    <property type="evidence" value="ECO:0007669"/>
    <property type="project" value="TreeGrafter"/>
</dbReference>
<evidence type="ECO:0000259" key="1">
    <source>
        <dbReference type="Pfam" id="PF14529"/>
    </source>
</evidence>
<proteinExistence type="predicted"/>
<dbReference type="AlphaFoldDB" id="A0A183B632"/>
<dbReference type="Proteomes" id="UP000272942">
    <property type="component" value="Unassembled WGS sequence"/>
</dbReference>
<dbReference type="SUPFAM" id="SSF56219">
    <property type="entry name" value="DNase I-like"/>
    <property type="match status" value="1"/>
</dbReference>
<dbReference type="GO" id="GO:0003824">
    <property type="term" value="F:catalytic activity"/>
    <property type="evidence" value="ECO:0007669"/>
    <property type="project" value="InterPro"/>
</dbReference>
<dbReference type="WBParaSite" id="ECPE_0001470701-mRNA-1">
    <property type="protein sequence ID" value="ECPE_0001470701-mRNA-1"/>
    <property type="gene ID" value="ECPE_0001470701"/>
</dbReference>
<evidence type="ECO:0000313" key="3">
    <source>
        <dbReference type="Proteomes" id="UP000272942"/>
    </source>
</evidence>
<keyword evidence="3" id="KW-1185">Reference proteome</keyword>
<reference evidence="2 3" key="2">
    <citation type="submission" date="2018-11" db="EMBL/GenBank/DDBJ databases">
        <authorList>
            <consortium name="Pathogen Informatics"/>
        </authorList>
    </citation>
    <scope>NUCLEOTIDE SEQUENCE [LARGE SCALE GENOMIC DNA]</scope>
    <source>
        <strain evidence="2 3">Egypt</strain>
    </source>
</reference>
<organism evidence="4">
    <name type="scientific">Echinostoma caproni</name>
    <dbReference type="NCBI Taxonomy" id="27848"/>
    <lineage>
        <taxon>Eukaryota</taxon>
        <taxon>Metazoa</taxon>
        <taxon>Spiralia</taxon>
        <taxon>Lophotrochozoa</taxon>
        <taxon>Platyhelminthes</taxon>
        <taxon>Trematoda</taxon>
        <taxon>Digenea</taxon>
        <taxon>Plagiorchiida</taxon>
        <taxon>Echinostomata</taxon>
        <taxon>Echinostomatoidea</taxon>
        <taxon>Echinostomatidae</taxon>
        <taxon>Echinostoma</taxon>
    </lineage>
</organism>
<dbReference type="EMBL" id="UZAN01058196">
    <property type="protein sequence ID" value="VDP91940.1"/>
    <property type="molecule type" value="Genomic_DNA"/>
</dbReference>
<feature type="domain" description="Endonuclease/exonuclease/phosphatase" evidence="1">
    <location>
        <begin position="58"/>
        <end position="154"/>
    </location>
</feature>
<gene>
    <name evidence="2" type="ORF">ECPE_LOCUS14668</name>
</gene>
<accession>A0A183B632</accession>
<evidence type="ECO:0000313" key="2">
    <source>
        <dbReference type="EMBL" id="VDP91940.1"/>
    </source>
</evidence>
<sequence length="172" mass="19170">MSPPNYIPSRVDRQDVSAGGRVLILVAAHHGQREGRQHNTPNVQAVEVIVQIEQHRLSVIGVYRSPSATIEVNQILLEMLTEQAESSDRTLLVGDFNAPEIDLSTETAPLGTFGERLLEMLHRRALIQHVTGEIRWRFRQTASTLDLVCTKFPNEVRGTVVEDPLGKATTEL</sequence>
<dbReference type="GO" id="GO:0007508">
    <property type="term" value="P:larval heart development"/>
    <property type="evidence" value="ECO:0007669"/>
    <property type="project" value="TreeGrafter"/>
</dbReference>
<dbReference type="InterPro" id="IPR036691">
    <property type="entry name" value="Endo/exonu/phosph_ase_sf"/>
</dbReference>
<dbReference type="Pfam" id="PF14529">
    <property type="entry name" value="Exo_endo_phos_2"/>
    <property type="match status" value="1"/>
</dbReference>
<protein>
    <submittedName>
        <fullName evidence="4">Endo/exonuclease/phosphatase domain-containing protein</fullName>
    </submittedName>
</protein>
<evidence type="ECO:0000313" key="4">
    <source>
        <dbReference type="WBParaSite" id="ECPE_0001470701-mRNA-1"/>
    </source>
</evidence>
<dbReference type="GO" id="GO:0061343">
    <property type="term" value="P:cell adhesion involved in heart morphogenesis"/>
    <property type="evidence" value="ECO:0007669"/>
    <property type="project" value="TreeGrafter"/>
</dbReference>
<reference evidence="4" key="1">
    <citation type="submission" date="2016-06" db="UniProtKB">
        <authorList>
            <consortium name="WormBaseParasite"/>
        </authorList>
    </citation>
    <scope>IDENTIFICATION</scope>
</reference>
<dbReference type="PANTHER" id="PTHR33395">
    <property type="entry name" value="TRANSCRIPTASE, PUTATIVE-RELATED-RELATED"/>
    <property type="match status" value="1"/>
</dbReference>
<name>A0A183B632_9TREM</name>
<dbReference type="Gene3D" id="3.60.10.10">
    <property type="entry name" value="Endonuclease/exonuclease/phosphatase"/>
    <property type="match status" value="1"/>
</dbReference>
<dbReference type="OrthoDB" id="6286496at2759"/>